<sequence>MRRKWSGRREGFTLIELIMVIVIAGIIAAMVAVFIKAPVEGYFNSVRRAVLTEEADSALRVIARDLQSALPNSITCNGATYPLEFLSIRSGGRFREAQTGASTGTPLVFGSAATGFDTIGGAADVTQTDAGGGAVSGTSSRVVVGNLSTGVPTCHSTVAADGAASFVANGPVMSSLATGSATVASAVYPVECNLASAAAQDDSSTSGINESNDREFGRFYVVNSTSVKYTCSTTSGVTRSGVKLVDPSHVSACQIACDQTKARVQLVTVNLTLRDSASETVTLLRRVTIVNRP</sequence>
<reference evidence="2 3" key="1">
    <citation type="submission" date="2016-10" db="EMBL/GenBank/DDBJ databases">
        <authorList>
            <person name="de Groot N.N."/>
        </authorList>
    </citation>
    <scope>NUCLEOTIDE SEQUENCE [LARGE SCALE GENOMIC DNA]</scope>
    <source>
        <strain evidence="2 3">DSM 5885</strain>
    </source>
</reference>
<dbReference type="InterPro" id="IPR045584">
    <property type="entry name" value="Pilin-like"/>
</dbReference>
<dbReference type="NCBIfam" id="TIGR02532">
    <property type="entry name" value="IV_pilin_GFxxxE"/>
    <property type="match status" value="1"/>
</dbReference>
<dbReference type="OrthoDB" id="9788802at2"/>
<organism evidence="2 3">
    <name type="scientific">Propionivibrio dicarboxylicus</name>
    <dbReference type="NCBI Taxonomy" id="83767"/>
    <lineage>
        <taxon>Bacteria</taxon>
        <taxon>Pseudomonadati</taxon>
        <taxon>Pseudomonadota</taxon>
        <taxon>Betaproteobacteria</taxon>
        <taxon>Rhodocyclales</taxon>
        <taxon>Rhodocyclaceae</taxon>
        <taxon>Propionivibrio</taxon>
    </lineage>
</organism>
<accession>A0A1G8IJC2</accession>
<keyword evidence="1" id="KW-0812">Transmembrane</keyword>
<dbReference type="EMBL" id="FNCY01000014">
    <property type="protein sequence ID" value="SDI19046.1"/>
    <property type="molecule type" value="Genomic_DNA"/>
</dbReference>
<dbReference type="AlphaFoldDB" id="A0A1G8IJC2"/>
<dbReference type="Gene3D" id="3.30.700.10">
    <property type="entry name" value="Glycoprotein, Type 4 Pilin"/>
    <property type="match status" value="1"/>
</dbReference>
<name>A0A1G8IJC2_9RHOO</name>
<dbReference type="STRING" id="83767.SAMN05660652_03011"/>
<evidence type="ECO:0000256" key="1">
    <source>
        <dbReference type="SAM" id="Phobius"/>
    </source>
</evidence>
<evidence type="ECO:0000313" key="3">
    <source>
        <dbReference type="Proteomes" id="UP000198607"/>
    </source>
</evidence>
<dbReference type="RefSeq" id="WP_091938739.1">
    <property type="nucleotide sequence ID" value="NZ_FNCY01000014.1"/>
</dbReference>
<dbReference type="InterPro" id="IPR012902">
    <property type="entry name" value="N_methyl_site"/>
</dbReference>
<proteinExistence type="predicted"/>
<dbReference type="Pfam" id="PF07963">
    <property type="entry name" value="N_methyl"/>
    <property type="match status" value="1"/>
</dbReference>
<keyword evidence="1" id="KW-0472">Membrane</keyword>
<evidence type="ECO:0000313" key="2">
    <source>
        <dbReference type="EMBL" id="SDI19046.1"/>
    </source>
</evidence>
<keyword evidence="1" id="KW-1133">Transmembrane helix</keyword>
<gene>
    <name evidence="2" type="ORF">SAMN05660652_03011</name>
</gene>
<dbReference type="Proteomes" id="UP000198607">
    <property type="component" value="Unassembled WGS sequence"/>
</dbReference>
<keyword evidence="3" id="KW-1185">Reference proteome</keyword>
<dbReference type="SUPFAM" id="SSF54523">
    <property type="entry name" value="Pili subunits"/>
    <property type="match status" value="1"/>
</dbReference>
<feature type="transmembrane region" description="Helical" evidence="1">
    <location>
        <begin position="12"/>
        <end position="35"/>
    </location>
</feature>
<protein>
    <submittedName>
        <fullName evidence="2">MSHA biogenesis protein MshO</fullName>
    </submittedName>
</protein>
<dbReference type="PROSITE" id="PS00409">
    <property type="entry name" value="PROKAR_NTER_METHYL"/>
    <property type="match status" value="1"/>
</dbReference>